<dbReference type="PROSITE" id="PS50061">
    <property type="entry name" value="ETS_DOMAIN_3"/>
    <property type="match status" value="1"/>
</dbReference>
<dbReference type="PANTHER" id="PTHR11849:SF190">
    <property type="entry name" value="ETS-DOMAIN PROTEIN"/>
    <property type="match status" value="1"/>
</dbReference>
<accession>A0A087T277</accession>
<feature type="region of interest" description="Disordered" evidence="4">
    <location>
        <begin position="206"/>
        <end position="232"/>
    </location>
</feature>
<dbReference type="Pfam" id="PF00178">
    <property type="entry name" value="Ets"/>
    <property type="match status" value="1"/>
</dbReference>
<proteinExistence type="inferred from homology"/>
<dbReference type="InterPro" id="IPR000418">
    <property type="entry name" value="Ets_dom"/>
</dbReference>
<dbReference type="GO" id="GO:0005634">
    <property type="term" value="C:nucleus"/>
    <property type="evidence" value="ECO:0007669"/>
    <property type="project" value="UniProtKB-SubCell"/>
</dbReference>
<dbReference type="InterPro" id="IPR036390">
    <property type="entry name" value="WH_DNA-bd_sf"/>
</dbReference>
<feature type="compositionally biased region" description="Low complexity" evidence="4">
    <location>
        <begin position="178"/>
        <end position="187"/>
    </location>
</feature>
<dbReference type="SUPFAM" id="SSF46785">
    <property type="entry name" value="Winged helix' DNA-binding domain"/>
    <property type="match status" value="1"/>
</dbReference>
<dbReference type="InterPro" id="IPR046328">
    <property type="entry name" value="ETS_fam"/>
</dbReference>
<evidence type="ECO:0000313" key="8">
    <source>
        <dbReference type="Proteomes" id="UP000054359"/>
    </source>
</evidence>
<dbReference type="OMA" id="WEDPAEG"/>
<evidence type="ECO:0000256" key="1">
    <source>
        <dbReference type="ARBA" id="ARBA00005562"/>
    </source>
</evidence>
<sequence length="332" mass="37776">MQYYDLQPIPSHPSNQYNSSAILDYIFQNSGPDDLAAWETRSWQNKAPNQWNEGDVLEWFLNWSKETGIDLLDVNMPEFNRMNGQTLCELSQSDFCTLDNRYGHILYQSLQNTIANHYQPSPTPLDIAACIRSDNPLPAFHTWSNDTYSQLLNCVGSEIQGNSPSSSHDSDREDRESTSSSMSTANEKSTINAAAYITSSLCSEILDGKKPGRRGRPPKTEARSSRSRQGKGNGKLWEFIRDLLLDPATNPSLIRWERPEDGIFKFVQSDRVAKMWGDRKQNPRMTYEKLSRAMRTYYSSEILIPVPKTEGLPKKLVYKFGPKASGWSQNRA</sequence>
<feature type="compositionally biased region" description="Basic and acidic residues" evidence="4">
    <location>
        <begin position="168"/>
        <end position="177"/>
    </location>
</feature>
<dbReference type="GO" id="GO:0000981">
    <property type="term" value="F:DNA-binding transcription factor activity, RNA polymerase II-specific"/>
    <property type="evidence" value="ECO:0007669"/>
    <property type="project" value="TreeGrafter"/>
</dbReference>
<dbReference type="SMART" id="SM00251">
    <property type="entry name" value="SAM_PNT"/>
    <property type="match status" value="1"/>
</dbReference>
<feature type="domain" description="ETS" evidence="5">
    <location>
        <begin position="234"/>
        <end position="321"/>
    </location>
</feature>
<evidence type="ECO:0008006" key="9">
    <source>
        <dbReference type="Google" id="ProtNLM"/>
    </source>
</evidence>
<protein>
    <recommendedName>
        <fullName evidence="9">ETS homologous factor</fullName>
    </recommendedName>
</protein>
<dbReference type="OrthoDB" id="5975550at2759"/>
<dbReference type="FunFam" id="1.10.10.10:FF:001336">
    <property type="entry name" value="Epithelium specific ets factor 3, ese3, putative"/>
    <property type="match status" value="1"/>
</dbReference>
<dbReference type="InterPro" id="IPR003118">
    <property type="entry name" value="Pointed_dom"/>
</dbReference>
<evidence type="ECO:0000256" key="4">
    <source>
        <dbReference type="SAM" id="MobiDB-lite"/>
    </source>
</evidence>
<comment type="similarity">
    <text evidence="1 3">Belongs to the ETS family.</text>
</comment>
<dbReference type="PRINTS" id="PR00454">
    <property type="entry name" value="ETSDOMAIN"/>
</dbReference>
<keyword evidence="3" id="KW-0539">Nucleus</keyword>
<comment type="subcellular location">
    <subcellularLocation>
        <location evidence="3">Nucleus</location>
    </subcellularLocation>
</comment>
<evidence type="ECO:0000259" key="6">
    <source>
        <dbReference type="PROSITE" id="PS51433"/>
    </source>
</evidence>
<dbReference type="EMBL" id="KK113056">
    <property type="protein sequence ID" value="KFM59216.1"/>
    <property type="molecule type" value="Genomic_DNA"/>
</dbReference>
<evidence type="ECO:0000313" key="7">
    <source>
        <dbReference type="EMBL" id="KFM59216.1"/>
    </source>
</evidence>
<evidence type="ECO:0000256" key="2">
    <source>
        <dbReference type="ARBA" id="ARBA00023125"/>
    </source>
</evidence>
<dbReference type="PANTHER" id="PTHR11849">
    <property type="entry name" value="ETS"/>
    <property type="match status" value="1"/>
</dbReference>
<evidence type="ECO:0000256" key="3">
    <source>
        <dbReference type="RuleBase" id="RU004019"/>
    </source>
</evidence>
<dbReference type="SMART" id="SM00413">
    <property type="entry name" value="ETS"/>
    <property type="match status" value="1"/>
</dbReference>
<dbReference type="STRING" id="407821.A0A087T277"/>
<dbReference type="Gene3D" id="1.10.150.50">
    <property type="entry name" value="Transcription Factor, Ets-1"/>
    <property type="match status" value="1"/>
</dbReference>
<keyword evidence="8" id="KW-1185">Reference proteome</keyword>
<keyword evidence="2 3" id="KW-0238">DNA-binding</keyword>
<dbReference type="InterPro" id="IPR036388">
    <property type="entry name" value="WH-like_DNA-bd_sf"/>
</dbReference>
<gene>
    <name evidence="7" type="ORF">X975_24588</name>
</gene>
<dbReference type="PROSITE" id="PS51433">
    <property type="entry name" value="PNT"/>
    <property type="match status" value="1"/>
</dbReference>
<dbReference type="Pfam" id="PF02198">
    <property type="entry name" value="SAM_PNT"/>
    <property type="match status" value="1"/>
</dbReference>
<organism evidence="7 8">
    <name type="scientific">Stegodyphus mimosarum</name>
    <name type="common">African social velvet spider</name>
    <dbReference type="NCBI Taxonomy" id="407821"/>
    <lineage>
        <taxon>Eukaryota</taxon>
        <taxon>Metazoa</taxon>
        <taxon>Ecdysozoa</taxon>
        <taxon>Arthropoda</taxon>
        <taxon>Chelicerata</taxon>
        <taxon>Arachnida</taxon>
        <taxon>Araneae</taxon>
        <taxon>Araneomorphae</taxon>
        <taxon>Entelegynae</taxon>
        <taxon>Eresoidea</taxon>
        <taxon>Eresidae</taxon>
        <taxon>Stegodyphus</taxon>
    </lineage>
</organism>
<dbReference type="Gene3D" id="1.10.10.10">
    <property type="entry name" value="Winged helix-like DNA-binding domain superfamily/Winged helix DNA-binding domain"/>
    <property type="match status" value="1"/>
</dbReference>
<dbReference type="GO" id="GO:0030154">
    <property type="term" value="P:cell differentiation"/>
    <property type="evidence" value="ECO:0007669"/>
    <property type="project" value="TreeGrafter"/>
</dbReference>
<dbReference type="InterPro" id="IPR013761">
    <property type="entry name" value="SAM/pointed_sf"/>
</dbReference>
<feature type="non-terminal residue" evidence="7">
    <location>
        <position position="332"/>
    </location>
</feature>
<name>A0A087T277_STEMI</name>
<feature type="region of interest" description="Disordered" evidence="4">
    <location>
        <begin position="159"/>
        <end position="187"/>
    </location>
</feature>
<reference evidence="7 8" key="1">
    <citation type="submission" date="2013-11" db="EMBL/GenBank/DDBJ databases">
        <title>Genome sequencing of Stegodyphus mimosarum.</title>
        <authorList>
            <person name="Bechsgaard J."/>
        </authorList>
    </citation>
    <scope>NUCLEOTIDE SEQUENCE [LARGE SCALE GENOMIC DNA]</scope>
</reference>
<dbReference type="GO" id="GO:0043565">
    <property type="term" value="F:sequence-specific DNA binding"/>
    <property type="evidence" value="ECO:0007669"/>
    <property type="project" value="InterPro"/>
</dbReference>
<dbReference type="SUPFAM" id="SSF47769">
    <property type="entry name" value="SAM/Pointed domain"/>
    <property type="match status" value="1"/>
</dbReference>
<dbReference type="AlphaFoldDB" id="A0A087T277"/>
<feature type="domain" description="PNT" evidence="6">
    <location>
        <begin position="30"/>
        <end position="117"/>
    </location>
</feature>
<evidence type="ECO:0000259" key="5">
    <source>
        <dbReference type="PROSITE" id="PS50061"/>
    </source>
</evidence>
<dbReference type="Proteomes" id="UP000054359">
    <property type="component" value="Unassembled WGS sequence"/>
</dbReference>